<comment type="caution">
    <text evidence="2">The sequence shown here is derived from an EMBL/GenBank/DDBJ whole genome shotgun (WGS) entry which is preliminary data.</text>
</comment>
<feature type="transmembrane region" description="Helical" evidence="1">
    <location>
        <begin position="68"/>
        <end position="86"/>
    </location>
</feature>
<proteinExistence type="predicted"/>
<gene>
    <name evidence="2" type="ORF">HDG40_005712</name>
</gene>
<dbReference type="PANTHER" id="PTHR40115:SF1">
    <property type="entry name" value="INNER MEMBRANE PROTEIN WITH PEPSY TM HELIX"/>
    <property type="match status" value="1"/>
</dbReference>
<keyword evidence="3" id="KW-1185">Reference proteome</keyword>
<dbReference type="InterPro" id="IPR032307">
    <property type="entry name" value="PepSY_TM-like_2"/>
</dbReference>
<feature type="transmembrane region" description="Helical" evidence="1">
    <location>
        <begin position="36"/>
        <end position="61"/>
    </location>
</feature>
<reference evidence="2 3" key="1">
    <citation type="submission" date="2020-08" db="EMBL/GenBank/DDBJ databases">
        <title>Genomic Encyclopedia of Type Strains, Phase IV (KMG-V): Genome sequencing to study the core and pangenomes of soil and plant-associated prokaryotes.</title>
        <authorList>
            <person name="Whitman W."/>
        </authorList>
    </citation>
    <scope>NUCLEOTIDE SEQUENCE [LARGE SCALE GENOMIC DNA]</scope>
    <source>
        <strain evidence="2 3">JPY158</strain>
    </source>
</reference>
<dbReference type="EMBL" id="JACHDD010000009">
    <property type="protein sequence ID" value="MBB5427533.1"/>
    <property type="molecule type" value="Genomic_DNA"/>
</dbReference>
<dbReference type="Proteomes" id="UP000592780">
    <property type="component" value="Unassembled WGS sequence"/>
</dbReference>
<evidence type="ECO:0008006" key="4">
    <source>
        <dbReference type="Google" id="ProtNLM"/>
    </source>
</evidence>
<protein>
    <recommendedName>
        <fullName evidence="4">Peptidase</fullName>
    </recommendedName>
</protein>
<keyword evidence="1" id="KW-1133">Transmembrane helix</keyword>
<evidence type="ECO:0000256" key="1">
    <source>
        <dbReference type="SAM" id="Phobius"/>
    </source>
</evidence>
<organism evidence="2 3">
    <name type="scientific">Paraburkholderia atlantica</name>
    <dbReference type="NCBI Taxonomy" id="2654982"/>
    <lineage>
        <taxon>Bacteria</taxon>
        <taxon>Pseudomonadati</taxon>
        <taxon>Pseudomonadota</taxon>
        <taxon>Betaproteobacteria</taxon>
        <taxon>Burkholderiales</taxon>
        <taxon>Burkholderiaceae</taxon>
        <taxon>Paraburkholderia</taxon>
    </lineage>
</organism>
<evidence type="ECO:0000313" key="3">
    <source>
        <dbReference type="Proteomes" id="UP000592780"/>
    </source>
</evidence>
<name>A0A7W8QCT9_PARAM</name>
<keyword evidence="1" id="KW-0472">Membrane</keyword>
<sequence length="87" mass="9298">MQAEYWVGNGFVTVKHTRNSFFATLSNLHKGVGLSVGWVLLIDTIAGSLILLSLTGVLLWTELNKRRVVGVVLVSGSVIAAVVCGLM</sequence>
<accession>A0A7W8QCT9</accession>
<dbReference type="AlphaFoldDB" id="A0A7W8QCT9"/>
<evidence type="ECO:0000313" key="2">
    <source>
        <dbReference type="EMBL" id="MBB5427533.1"/>
    </source>
</evidence>
<keyword evidence="1" id="KW-0812">Transmembrane</keyword>
<dbReference type="Pfam" id="PF16357">
    <property type="entry name" value="PepSY_TM_like_2"/>
    <property type="match status" value="1"/>
</dbReference>
<dbReference type="PANTHER" id="PTHR40115">
    <property type="entry name" value="INNER MEMBRANE PROTEIN WITH PEPSY TM HELIX"/>
    <property type="match status" value="1"/>
</dbReference>